<keyword evidence="3 8" id="KW-0132">Cell division</keyword>
<name>A0A0F6WR59_9CORY</name>
<dbReference type="HOGENOM" id="CLU_047677_1_1_11"/>
<dbReference type="Gene3D" id="3.10.20.310">
    <property type="entry name" value="membrane protein fhac"/>
    <property type="match status" value="1"/>
</dbReference>
<evidence type="ECO:0000256" key="7">
    <source>
        <dbReference type="ARBA" id="ARBA00023306"/>
    </source>
</evidence>
<accession>A0A0F6WR59</accession>
<comment type="similarity">
    <text evidence="8">Belongs to the FtsQ/DivIB family. FtsQ subfamily.</text>
</comment>
<evidence type="ECO:0000256" key="6">
    <source>
        <dbReference type="ARBA" id="ARBA00023136"/>
    </source>
</evidence>
<evidence type="ECO:0000256" key="2">
    <source>
        <dbReference type="ARBA" id="ARBA00022475"/>
    </source>
</evidence>
<dbReference type="GO" id="GO:0090529">
    <property type="term" value="P:cell septum assembly"/>
    <property type="evidence" value="ECO:0007669"/>
    <property type="project" value="InterPro"/>
</dbReference>
<dbReference type="SMR" id="A0A0F6WR59"/>
<keyword evidence="2 8" id="KW-1003">Cell membrane</keyword>
<evidence type="ECO:0000313" key="10">
    <source>
        <dbReference type="EMBL" id="AKF27942.1"/>
    </source>
</evidence>
<evidence type="ECO:0000256" key="1">
    <source>
        <dbReference type="ARBA" id="ARBA00004370"/>
    </source>
</evidence>
<sequence>MNKKVIAIVVGVVVVLVAILGVVAWFVPILKVGNIEVTGATRTDPDQVLEVSGIVEGENLFRVDATAAGQNIVELPWVKSVTVNRALPSTITVELTEREPAVFIKRADGDHVIDTEGKEIIIGTPPVGTVEVSGADEGNSEVLPAVIAVINAIKAQDAQMTESIQVVEAPDQFDILLKMNDGREIYWGSSENNHDKAVAMSTVLKREGQRWNISSPSMVTVR</sequence>
<comment type="function">
    <text evidence="8">Essential cell division protein.</text>
</comment>
<proteinExistence type="inferred from homology"/>
<evidence type="ECO:0000256" key="3">
    <source>
        <dbReference type="ARBA" id="ARBA00022618"/>
    </source>
</evidence>
<keyword evidence="6 8" id="KW-0472">Membrane</keyword>
<dbReference type="GO" id="GO:0043093">
    <property type="term" value="P:FtsZ-dependent cytokinesis"/>
    <property type="evidence" value="ECO:0007669"/>
    <property type="project" value="UniProtKB-UniRule"/>
</dbReference>
<dbReference type="PROSITE" id="PS51779">
    <property type="entry name" value="POTRA"/>
    <property type="match status" value="1"/>
</dbReference>
<organism evidence="10 11">
    <name type="scientific">[Brevibacterium] flavum</name>
    <dbReference type="NCBI Taxonomy" id="92706"/>
    <lineage>
        <taxon>Bacteria</taxon>
        <taxon>Bacillati</taxon>
        <taxon>Actinomycetota</taxon>
        <taxon>Actinomycetes</taxon>
        <taxon>Mycobacteriales</taxon>
        <taxon>Corynebacteriaceae</taxon>
        <taxon>Corynebacterium</taxon>
    </lineage>
</organism>
<dbReference type="InterPro" id="IPR026579">
    <property type="entry name" value="FtsQ"/>
</dbReference>
<dbReference type="EMBL" id="CP011309">
    <property type="protein sequence ID" value="AKF27942.1"/>
    <property type="molecule type" value="Genomic_DNA"/>
</dbReference>
<dbReference type="GO" id="GO:0005886">
    <property type="term" value="C:plasma membrane"/>
    <property type="evidence" value="ECO:0007669"/>
    <property type="project" value="UniProtKB-SubCell"/>
</dbReference>
<dbReference type="InterPro" id="IPR034746">
    <property type="entry name" value="POTRA"/>
</dbReference>
<dbReference type="PANTHER" id="PTHR37820">
    <property type="entry name" value="CELL DIVISION PROTEIN DIVIB"/>
    <property type="match status" value="1"/>
</dbReference>
<feature type="domain" description="POTRA" evidence="9">
    <location>
        <begin position="30"/>
        <end position="98"/>
    </location>
</feature>
<dbReference type="RefSeq" id="WP_003860375.1">
    <property type="nucleotide sequence ID" value="NZ_CP011309.1"/>
</dbReference>
<evidence type="ECO:0000256" key="4">
    <source>
        <dbReference type="ARBA" id="ARBA00022692"/>
    </source>
</evidence>
<dbReference type="GO" id="GO:0032153">
    <property type="term" value="C:cell division site"/>
    <property type="evidence" value="ECO:0007669"/>
    <property type="project" value="UniProtKB-UniRule"/>
</dbReference>
<keyword evidence="7 8" id="KW-0131">Cell cycle</keyword>
<keyword evidence="11" id="KW-1185">Reference proteome</keyword>
<evidence type="ECO:0000313" key="11">
    <source>
        <dbReference type="Proteomes" id="UP000034037"/>
    </source>
</evidence>
<evidence type="ECO:0000256" key="8">
    <source>
        <dbReference type="HAMAP-Rule" id="MF_00911"/>
    </source>
</evidence>
<dbReference type="GeneID" id="1020108"/>
<reference evidence="10 11" key="1">
    <citation type="submission" date="2015-04" db="EMBL/GenBank/DDBJ databases">
        <title>Complete Genome Sequence of Brevibacterium flavum ATCC 15168.</title>
        <authorList>
            <person name="Ahn J."/>
            <person name="Park G."/>
            <person name="Jeon W."/>
            <person name="Jang Y."/>
            <person name="Jang M."/>
            <person name="Lee H."/>
            <person name="Lee H."/>
        </authorList>
    </citation>
    <scope>NUCLEOTIDE SEQUENCE [LARGE SCALE GENOMIC DNA]</scope>
    <source>
        <strain evidence="10 11">ATCC 15168</strain>
    </source>
</reference>
<dbReference type="AlphaFoldDB" id="A0A0F6WR59"/>
<feature type="transmembrane region" description="Helical" evidence="8">
    <location>
        <begin position="6"/>
        <end position="27"/>
    </location>
</feature>
<dbReference type="PANTHER" id="PTHR37820:SF1">
    <property type="entry name" value="CELL DIVISION PROTEIN FTSQ"/>
    <property type="match status" value="1"/>
</dbReference>
<evidence type="ECO:0000256" key="5">
    <source>
        <dbReference type="ARBA" id="ARBA00022989"/>
    </source>
</evidence>
<protein>
    <recommendedName>
        <fullName evidence="8">Cell division protein FtsQ</fullName>
    </recommendedName>
</protein>
<dbReference type="Pfam" id="PF08478">
    <property type="entry name" value="POTRA_1"/>
    <property type="match status" value="1"/>
</dbReference>
<dbReference type="InterPro" id="IPR050487">
    <property type="entry name" value="FtsQ_DivIB"/>
</dbReference>
<keyword evidence="4 8" id="KW-0812">Transmembrane</keyword>
<dbReference type="InterPro" id="IPR013685">
    <property type="entry name" value="POTRA_FtsQ_type"/>
</dbReference>
<dbReference type="Proteomes" id="UP000034037">
    <property type="component" value="Chromosome"/>
</dbReference>
<gene>
    <name evidence="8" type="primary">ftsQ</name>
    <name evidence="10" type="ORF">YH66_10435</name>
</gene>
<dbReference type="PATRIC" id="fig|92706.3.peg.2189"/>
<keyword evidence="5 8" id="KW-1133">Transmembrane helix</keyword>
<evidence type="ECO:0000259" key="9">
    <source>
        <dbReference type="PROSITE" id="PS51779"/>
    </source>
</evidence>
<comment type="subcellular location">
    <subcellularLocation>
        <location evidence="8">Cell membrane</location>
        <topology evidence="8">Single-pass type II membrane protein</topology>
    </subcellularLocation>
    <subcellularLocation>
        <location evidence="1">Membrane</location>
    </subcellularLocation>
    <text evidence="8">Localizes to the division septum.</text>
</comment>
<dbReference type="HAMAP" id="MF_00911">
    <property type="entry name" value="FtsQ_subfam"/>
    <property type="match status" value="1"/>
</dbReference>